<dbReference type="PROSITE" id="PS51273">
    <property type="entry name" value="GATASE_TYPE_1"/>
    <property type="match status" value="1"/>
</dbReference>
<evidence type="ECO:0000313" key="5">
    <source>
        <dbReference type="EMBL" id="CAB4988906.1"/>
    </source>
</evidence>
<feature type="domain" description="Glutamine amidotransferase" evidence="1">
    <location>
        <begin position="75"/>
        <end position="179"/>
    </location>
</feature>
<sequence length="237" mass="26433">MRSLLVANANDADPGCIGQRFAEQGFVGERFKDHGSVFDHCEREYPDQWPSLDGADLVVLLGSWWSVYWPDIEKSVRAECELILEAHRRRIPIFGICYGSQIMAKAFGGTVQRAAQHEVGWHQVDAKAPNQVIGGTWLQWHYDTFTTTTDVEVLATSPAGPQAIRKGRSFATQFHPEVTEAIVRRWASESGEAELAKLGMTANELIDQTIFEVKRSAPAAARLVDWFIESSARELAS</sequence>
<dbReference type="EMBL" id="CAEZSE010000043">
    <property type="protein sequence ID" value="CAB4532023.1"/>
    <property type="molecule type" value="Genomic_DNA"/>
</dbReference>
<organism evidence="2">
    <name type="scientific">freshwater metagenome</name>
    <dbReference type="NCBI Taxonomy" id="449393"/>
    <lineage>
        <taxon>unclassified sequences</taxon>
        <taxon>metagenomes</taxon>
        <taxon>ecological metagenomes</taxon>
    </lineage>
</organism>
<dbReference type="InterPro" id="IPR017926">
    <property type="entry name" value="GATASE"/>
</dbReference>
<dbReference type="SUPFAM" id="SSF52317">
    <property type="entry name" value="Class I glutamine amidotransferase-like"/>
    <property type="match status" value="1"/>
</dbReference>
<dbReference type="CDD" id="cd01741">
    <property type="entry name" value="GATase1_1"/>
    <property type="match status" value="1"/>
</dbReference>
<reference evidence="2" key="1">
    <citation type="submission" date="2020-05" db="EMBL/GenBank/DDBJ databases">
        <authorList>
            <person name="Chiriac C."/>
            <person name="Salcher M."/>
            <person name="Ghai R."/>
            <person name="Kavagutti S V."/>
        </authorList>
    </citation>
    <scope>NUCLEOTIDE SEQUENCE</scope>
</reference>
<proteinExistence type="predicted"/>
<protein>
    <submittedName>
        <fullName evidence="2">Unannotated protein</fullName>
    </submittedName>
</protein>
<evidence type="ECO:0000313" key="3">
    <source>
        <dbReference type="EMBL" id="CAB4664107.1"/>
    </source>
</evidence>
<evidence type="ECO:0000313" key="2">
    <source>
        <dbReference type="EMBL" id="CAB4532023.1"/>
    </source>
</evidence>
<name>A0A6J6B104_9ZZZZ</name>
<dbReference type="PANTHER" id="PTHR42695">
    <property type="entry name" value="GLUTAMINE AMIDOTRANSFERASE YLR126C-RELATED"/>
    <property type="match status" value="1"/>
</dbReference>
<evidence type="ECO:0000313" key="6">
    <source>
        <dbReference type="EMBL" id="CAB5066334.1"/>
    </source>
</evidence>
<gene>
    <name evidence="2" type="ORF">UFOPK1353_00386</name>
    <name evidence="3" type="ORF">UFOPK2292_00454</name>
    <name evidence="4" type="ORF">UFOPK2855_01061</name>
    <name evidence="5" type="ORF">UFOPK4020_00150</name>
    <name evidence="6" type="ORF">UFOPK4345_00976</name>
</gene>
<dbReference type="InterPro" id="IPR044992">
    <property type="entry name" value="ChyE-like"/>
</dbReference>
<dbReference type="InterPro" id="IPR029062">
    <property type="entry name" value="Class_I_gatase-like"/>
</dbReference>
<dbReference type="EMBL" id="CAFBQV010000157">
    <property type="protein sequence ID" value="CAB5066334.1"/>
    <property type="molecule type" value="Genomic_DNA"/>
</dbReference>
<dbReference type="Pfam" id="PF00117">
    <property type="entry name" value="GATase"/>
    <property type="match status" value="1"/>
</dbReference>
<evidence type="ECO:0000259" key="1">
    <source>
        <dbReference type="Pfam" id="PF00117"/>
    </source>
</evidence>
<dbReference type="EMBL" id="CAEZWU010000048">
    <property type="protein sequence ID" value="CAB4664107.1"/>
    <property type="molecule type" value="Genomic_DNA"/>
</dbReference>
<dbReference type="Gene3D" id="3.40.50.880">
    <property type="match status" value="1"/>
</dbReference>
<dbReference type="PANTHER" id="PTHR42695:SF5">
    <property type="entry name" value="GLUTAMINE AMIDOTRANSFERASE YLR126C-RELATED"/>
    <property type="match status" value="1"/>
</dbReference>
<dbReference type="GO" id="GO:0005829">
    <property type="term" value="C:cytosol"/>
    <property type="evidence" value="ECO:0007669"/>
    <property type="project" value="TreeGrafter"/>
</dbReference>
<evidence type="ECO:0000313" key="4">
    <source>
        <dbReference type="EMBL" id="CAB4766654.1"/>
    </source>
</evidence>
<dbReference type="AlphaFoldDB" id="A0A6J6B104"/>
<accession>A0A6J6B104</accession>
<dbReference type="EMBL" id="CAEZZK010000228">
    <property type="protein sequence ID" value="CAB4766654.1"/>
    <property type="molecule type" value="Genomic_DNA"/>
</dbReference>
<dbReference type="EMBL" id="CAFBOV010000016">
    <property type="protein sequence ID" value="CAB4988906.1"/>
    <property type="molecule type" value="Genomic_DNA"/>
</dbReference>